<gene>
    <name evidence="2" type="ORF">TPAB3V08_LOCUS3294</name>
</gene>
<accession>A0ABN7NNV9</accession>
<keyword evidence="3" id="KW-1185">Reference proteome</keyword>
<feature type="chain" id="PRO_5047474531" evidence="1">
    <location>
        <begin position="17"/>
        <end position="27"/>
    </location>
</feature>
<protein>
    <submittedName>
        <fullName evidence="2">Uncharacterized protein</fullName>
    </submittedName>
</protein>
<evidence type="ECO:0000256" key="1">
    <source>
        <dbReference type="SAM" id="SignalP"/>
    </source>
</evidence>
<evidence type="ECO:0000313" key="2">
    <source>
        <dbReference type="EMBL" id="CAG2056302.1"/>
    </source>
</evidence>
<proteinExistence type="predicted"/>
<evidence type="ECO:0000313" key="3">
    <source>
        <dbReference type="Proteomes" id="UP001153148"/>
    </source>
</evidence>
<dbReference type="Proteomes" id="UP001153148">
    <property type="component" value="Unassembled WGS sequence"/>
</dbReference>
<feature type="signal peptide" evidence="1">
    <location>
        <begin position="1"/>
        <end position="16"/>
    </location>
</feature>
<dbReference type="EMBL" id="CAJPIN010003644">
    <property type="protein sequence ID" value="CAG2056302.1"/>
    <property type="molecule type" value="Genomic_DNA"/>
</dbReference>
<keyword evidence="1" id="KW-0732">Signal</keyword>
<comment type="caution">
    <text evidence="2">The sequence shown here is derived from an EMBL/GenBank/DDBJ whole genome shotgun (WGS) entry which is preliminary data.</text>
</comment>
<reference evidence="2" key="1">
    <citation type="submission" date="2021-03" db="EMBL/GenBank/DDBJ databases">
        <authorList>
            <person name="Tran Van P."/>
        </authorList>
    </citation>
    <scope>NUCLEOTIDE SEQUENCE</scope>
</reference>
<name>A0ABN7NNV9_TIMPD</name>
<sequence length="27" mass="2964">MHILVAALDLVVPVRGFLLVSLWDSAQ</sequence>
<organism evidence="2 3">
    <name type="scientific">Timema podura</name>
    <name type="common">Walking stick</name>
    <dbReference type="NCBI Taxonomy" id="61482"/>
    <lineage>
        <taxon>Eukaryota</taxon>
        <taxon>Metazoa</taxon>
        <taxon>Ecdysozoa</taxon>
        <taxon>Arthropoda</taxon>
        <taxon>Hexapoda</taxon>
        <taxon>Insecta</taxon>
        <taxon>Pterygota</taxon>
        <taxon>Neoptera</taxon>
        <taxon>Polyneoptera</taxon>
        <taxon>Phasmatodea</taxon>
        <taxon>Timematodea</taxon>
        <taxon>Timematoidea</taxon>
        <taxon>Timematidae</taxon>
        <taxon>Timema</taxon>
    </lineage>
</organism>